<dbReference type="EMBL" id="QWLB01000004">
    <property type="protein sequence ID" value="RIH93652.1"/>
    <property type="molecule type" value="Genomic_DNA"/>
</dbReference>
<accession>A0A399FES7</accession>
<proteinExistence type="predicted"/>
<dbReference type="RefSeq" id="WP_119356002.1">
    <property type="nucleotide sequence ID" value="NZ_BJXM01000007.1"/>
</dbReference>
<keyword evidence="2" id="KW-1185">Reference proteome</keyword>
<dbReference type="OrthoDB" id="1550893at2"/>
<dbReference type="AlphaFoldDB" id="A0A399FES7"/>
<reference evidence="1 2" key="1">
    <citation type="submission" date="2018-08" db="EMBL/GenBank/DDBJ databases">
        <title>Meiothermus granaticius genome AF-68 sequencing project.</title>
        <authorList>
            <person name="Da Costa M.S."/>
            <person name="Albuquerque L."/>
            <person name="Raposo P."/>
            <person name="Froufe H.J.C."/>
            <person name="Barroso C.S."/>
            <person name="Egas C."/>
        </authorList>
    </citation>
    <scope>NUCLEOTIDE SEQUENCE [LARGE SCALE GENOMIC DNA]</scope>
    <source>
        <strain evidence="1 2">AF-68</strain>
    </source>
</reference>
<gene>
    <name evidence="1" type="ORF">Mgrana_00476</name>
</gene>
<evidence type="ECO:0000313" key="1">
    <source>
        <dbReference type="EMBL" id="RIH93652.1"/>
    </source>
</evidence>
<comment type="caution">
    <text evidence="1">The sequence shown here is derived from an EMBL/GenBank/DDBJ whole genome shotgun (WGS) entry which is preliminary data.</text>
</comment>
<name>A0A399FES7_9DEIN</name>
<protein>
    <recommendedName>
        <fullName evidence="3">DUF4286 family protein</fullName>
    </recommendedName>
</protein>
<dbReference type="Proteomes" id="UP000266178">
    <property type="component" value="Unassembled WGS sequence"/>
</dbReference>
<organism evidence="1 2">
    <name type="scientific">Meiothermus granaticius NBRC 107808</name>
    <dbReference type="NCBI Taxonomy" id="1227551"/>
    <lineage>
        <taxon>Bacteria</taxon>
        <taxon>Thermotogati</taxon>
        <taxon>Deinococcota</taxon>
        <taxon>Deinococci</taxon>
        <taxon>Thermales</taxon>
        <taxon>Thermaceae</taxon>
        <taxon>Meiothermus</taxon>
    </lineage>
</organism>
<evidence type="ECO:0000313" key="2">
    <source>
        <dbReference type="Proteomes" id="UP000266178"/>
    </source>
</evidence>
<sequence>MTKRRYEVLLPIRHNDGRSILVQDTQTLQQTLRDVIERFGAMSYSPNSILGVWRSEDGRPYDDDLFLLTVDVEDTPENREFFRRFKGVLRERFQQREIYMVTYLLEVI</sequence>
<evidence type="ECO:0008006" key="3">
    <source>
        <dbReference type="Google" id="ProtNLM"/>
    </source>
</evidence>